<dbReference type="SUPFAM" id="SSF53850">
    <property type="entry name" value="Periplasmic binding protein-like II"/>
    <property type="match status" value="1"/>
</dbReference>
<dbReference type="Gene3D" id="1.10.10.10">
    <property type="entry name" value="Winged helix-like DNA-binding domain superfamily/Winged helix DNA-binding domain"/>
    <property type="match status" value="1"/>
</dbReference>
<evidence type="ECO:0000313" key="6">
    <source>
        <dbReference type="EMBL" id="MFK4446071.1"/>
    </source>
</evidence>
<dbReference type="PANTHER" id="PTHR30537">
    <property type="entry name" value="HTH-TYPE TRANSCRIPTIONAL REGULATOR"/>
    <property type="match status" value="1"/>
</dbReference>
<proteinExistence type="inferred from homology"/>
<dbReference type="PANTHER" id="PTHR30537:SF5">
    <property type="entry name" value="HTH-TYPE TRANSCRIPTIONAL ACTIVATOR TTDR-RELATED"/>
    <property type="match status" value="1"/>
</dbReference>
<evidence type="ECO:0000313" key="7">
    <source>
        <dbReference type="Proteomes" id="UP001620514"/>
    </source>
</evidence>
<evidence type="ECO:0000256" key="1">
    <source>
        <dbReference type="ARBA" id="ARBA00009437"/>
    </source>
</evidence>
<accession>A0ABW8MTH6</accession>
<dbReference type="Pfam" id="PF03466">
    <property type="entry name" value="LysR_substrate"/>
    <property type="match status" value="1"/>
</dbReference>
<reference evidence="6 7" key="1">
    <citation type="submission" date="2024-10" db="EMBL/GenBank/DDBJ databases">
        <authorList>
            <person name="Deangelis K."/>
            <person name="Huntemann M."/>
            <person name="Clum A."/>
            <person name="Wang J."/>
            <person name="Palaniappan K."/>
            <person name="Ritter S."/>
            <person name="Chen I.-M."/>
            <person name="Stamatis D."/>
            <person name="Reddy T."/>
            <person name="O'Malley R."/>
            <person name="Daum C."/>
            <person name="Ng V."/>
            <person name="Ivanova N."/>
            <person name="Kyrpides N."/>
            <person name="Woyke T."/>
        </authorList>
    </citation>
    <scope>NUCLEOTIDE SEQUENCE [LARGE SCALE GENOMIC DNA]</scope>
    <source>
        <strain evidence="6 7">GAS97</strain>
    </source>
</reference>
<dbReference type="InterPro" id="IPR058163">
    <property type="entry name" value="LysR-type_TF_proteobact-type"/>
</dbReference>
<dbReference type="EMBL" id="JBIYDN010000023">
    <property type="protein sequence ID" value="MFK4446071.1"/>
    <property type="molecule type" value="Genomic_DNA"/>
</dbReference>
<evidence type="ECO:0000256" key="4">
    <source>
        <dbReference type="ARBA" id="ARBA00023163"/>
    </source>
</evidence>
<keyword evidence="3 6" id="KW-0238">DNA-binding</keyword>
<comment type="similarity">
    <text evidence="1">Belongs to the LysR transcriptional regulatory family.</text>
</comment>
<dbReference type="RefSeq" id="WP_404611008.1">
    <property type="nucleotide sequence ID" value="NZ_JBIYDN010000023.1"/>
</dbReference>
<dbReference type="GO" id="GO:0003677">
    <property type="term" value="F:DNA binding"/>
    <property type="evidence" value="ECO:0007669"/>
    <property type="project" value="UniProtKB-KW"/>
</dbReference>
<feature type="domain" description="HTH lysR-type" evidence="5">
    <location>
        <begin position="9"/>
        <end position="61"/>
    </location>
</feature>
<sequence length="298" mass="32605">MYKSGLIELEVVLAVARLGGFRVAARELGMSSTALSRAIAQLENRLGVRIFNRTTRSVALTEAGEQFVVAVGPALSEIQQAMSAVNSRRATPTGTLRLNCAVGAARAILVPVVLEYLRRFPTMSVDIVTEAHFVDIVSKGFDAGIRTANDVPRDMIAVPFGGALNFSVVAAPSYFSKYKKPRTPMDLMSHQCIRARWPSGTLYRWEFERRGEKLALDVPGDLTVDDPTLMRDAAIAGAGVAYLWDAPVADELAAGRLVAVLNDWTVTSAALCLYYPDRRNVSAALRAFIELLRERMDR</sequence>
<dbReference type="PROSITE" id="PS50931">
    <property type="entry name" value="HTH_LYSR"/>
    <property type="match status" value="1"/>
</dbReference>
<name>A0ABW8MTH6_9BURK</name>
<keyword evidence="2" id="KW-0805">Transcription regulation</keyword>
<dbReference type="SUPFAM" id="SSF46785">
    <property type="entry name" value="Winged helix' DNA-binding domain"/>
    <property type="match status" value="1"/>
</dbReference>
<gene>
    <name evidence="6" type="ORF">ABH943_006103</name>
</gene>
<dbReference type="Pfam" id="PF00126">
    <property type="entry name" value="HTH_1"/>
    <property type="match status" value="1"/>
</dbReference>
<evidence type="ECO:0000259" key="5">
    <source>
        <dbReference type="PROSITE" id="PS50931"/>
    </source>
</evidence>
<protein>
    <submittedName>
        <fullName evidence="6">DNA-binding transcriptional LysR family regulator</fullName>
    </submittedName>
</protein>
<dbReference type="Proteomes" id="UP001620514">
    <property type="component" value="Unassembled WGS sequence"/>
</dbReference>
<organism evidence="6 7">
    <name type="scientific">Caballeronia udeis</name>
    <dbReference type="NCBI Taxonomy" id="1232866"/>
    <lineage>
        <taxon>Bacteria</taxon>
        <taxon>Pseudomonadati</taxon>
        <taxon>Pseudomonadota</taxon>
        <taxon>Betaproteobacteria</taxon>
        <taxon>Burkholderiales</taxon>
        <taxon>Burkholderiaceae</taxon>
        <taxon>Caballeronia</taxon>
    </lineage>
</organism>
<dbReference type="InterPro" id="IPR036388">
    <property type="entry name" value="WH-like_DNA-bd_sf"/>
</dbReference>
<keyword evidence="7" id="KW-1185">Reference proteome</keyword>
<dbReference type="PRINTS" id="PR00039">
    <property type="entry name" value="HTHLYSR"/>
</dbReference>
<reference evidence="6 7" key="2">
    <citation type="submission" date="2024-11" db="EMBL/GenBank/DDBJ databases">
        <title>Using genomics to understand microbial adaptation to soil warming.</title>
        <authorList>
            <person name="Deangelis K.M. PhD."/>
        </authorList>
    </citation>
    <scope>NUCLEOTIDE SEQUENCE [LARGE SCALE GENOMIC DNA]</scope>
    <source>
        <strain evidence="6 7">GAS97</strain>
    </source>
</reference>
<evidence type="ECO:0000256" key="3">
    <source>
        <dbReference type="ARBA" id="ARBA00023125"/>
    </source>
</evidence>
<dbReference type="InterPro" id="IPR005119">
    <property type="entry name" value="LysR_subst-bd"/>
</dbReference>
<keyword evidence="4" id="KW-0804">Transcription</keyword>
<dbReference type="InterPro" id="IPR000847">
    <property type="entry name" value="LysR_HTH_N"/>
</dbReference>
<comment type="caution">
    <text evidence="6">The sequence shown here is derived from an EMBL/GenBank/DDBJ whole genome shotgun (WGS) entry which is preliminary data.</text>
</comment>
<dbReference type="InterPro" id="IPR036390">
    <property type="entry name" value="WH_DNA-bd_sf"/>
</dbReference>
<dbReference type="Gene3D" id="3.40.190.290">
    <property type="match status" value="1"/>
</dbReference>
<evidence type="ECO:0000256" key="2">
    <source>
        <dbReference type="ARBA" id="ARBA00023015"/>
    </source>
</evidence>
<dbReference type="CDD" id="cd08474">
    <property type="entry name" value="PBP2_CrgA_like_5"/>
    <property type="match status" value="1"/>
</dbReference>